<gene>
    <name evidence="3" type="ORF">E0L32_001267</name>
</gene>
<keyword evidence="2" id="KW-0732">Signal</keyword>
<evidence type="ECO:0000313" key="4">
    <source>
        <dbReference type="Proteomes" id="UP000319257"/>
    </source>
</evidence>
<dbReference type="RefSeq" id="XP_030991781.1">
    <property type="nucleotide sequence ID" value="XM_031135327.1"/>
</dbReference>
<feature type="region of interest" description="Disordered" evidence="1">
    <location>
        <begin position="257"/>
        <end position="277"/>
    </location>
</feature>
<evidence type="ECO:0000313" key="3">
    <source>
        <dbReference type="EMBL" id="TPX10070.1"/>
    </source>
</evidence>
<feature type="signal peptide" evidence="2">
    <location>
        <begin position="1"/>
        <end position="18"/>
    </location>
</feature>
<sequence>MHFTRSVLTLASAGLVMSQRPTNMSICDYYTTALLKNNTGANQLAVLTLVVNTAVIGNYTTPNVGIKVDGILAPGMYNGTEVNLLPYFNGDLKSTNRGGNAGVSVNFLDGGGADPLKKNMAANDNTSHQYFLLTHLYEFFGALLGCSQYGMNGFPAYDGQTSMAKVHKFMDLGPNELGYFVQQVAMSAASFGVAKEDLEMVGMALNQLFGLRCSPPAAAVPPTDKELQAICIKDTCPLSPNPVCDQYGAAVAPVPNSTTPATSSGMPQSTSGSMTGSMTNSMTATMTNSMTGPPSAVPTAGAAVHGVSAAALAAAFAALLA</sequence>
<protein>
    <submittedName>
        <fullName evidence="3">Uncharacterized protein</fullName>
    </submittedName>
</protein>
<organism evidence="3 4">
    <name type="scientific">Thyridium curvatum</name>
    <dbReference type="NCBI Taxonomy" id="1093900"/>
    <lineage>
        <taxon>Eukaryota</taxon>
        <taxon>Fungi</taxon>
        <taxon>Dikarya</taxon>
        <taxon>Ascomycota</taxon>
        <taxon>Pezizomycotina</taxon>
        <taxon>Sordariomycetes</taxon>
        <taxon>Sordariomycetidae</taxon>
        <taxon>Thyridiales</taxon>
        <taxon>Thyridiaceae</taxon>
        <taxon>Thyridium</taxon>
    </lineage>
</organism>
<dbReference type="Proteomes" id="UP000319257">
    <property type="component" value="Unassembled WGS sequence"/>
</dbReference>
<dbReference type="GeneID" id="41968714"/>
<proteinExistence type="predicted"/>
<evidence type="ECO:0000256" key="1">
    <source>
        <dbReference type="SAM" id="MobiDB-lite"/>
    </source>
</evidence>
<feature type="compositionally biased region" description="Low complexity" evidence="1">
    <location>
        <begin position="262"/>
        <end position="277"/>
    </location>
</feature>
<dbReference type="EMBL" id="SKBQ01000005">
    <property type="protein sequence ID" value="TPX10070.1"/>
    <property type="molecule type" value="Genomic_DNA"/>
</dbReference>
<dbReference type="STRING" id="1093900.A0A507B0L7"/>
<reference evidence="3 4" key="1">
    <citation type="submission" date="2019-06" db="EMBL/GenBank/DDBJ databases">
        <title>Draft genome sequence of the filamentous fungus Phialemoniopsis curvata isolated from diesel fuel.</title>
        <authorList>
            <person name="Varaljay V.A."/>
            <person name="Lyon W.J."/>
            <person name="Crouch A.L."/>
            <person name="Drake C.E."/>
            <person name="Hollomon J.M."/>
            <person name="Nadeau L.J."/>
            <person name="Nunn H.S."/>
            <person name="Stevenson B.S."/>
            <person name="Bojanowski C.L."/>
            <person name="Crookes-Goodson W.J."/>
        </authorList>
    </citation>
    <scope>NUCLEOTIDE SEQUENCE [LARGE SCALE GENOMIC DNA]</scope>
    <source>
        <strain evidence="3 4">D216</strain>
    </source>
</reference>
<dbReference type="OrthoDB" id="2110578at2759"/>
<accession>A0A507B0L7</accession>
<evidence type="ECO:0000256" key="2">
    <source>
        <dbReference type="SAM" id="SignalP"/>
    </source>
</evidence>
<dbReference type="AlphaFoldDB" id="A0A507B0L7"/>
<feature type="chain" id="PRO_5021299215" evidence="2">
    <location>
        <begin position="19"/>
        <end position="321"/>
    </location>
</feature>
<comment type="caution">
    <text evidence="3">The sequence shown here is derived from an EMBL/GenBank/DDBJ whole genome shotgun (WGS) entry which is preliminary data.</text>
</comment>
<name>A0A507B0L7_9PEZI</name>
<keyword evidence="4" id="KW-1185">Reference proteome</keyword>
<dbReference type="InParanoid" id="A0A507B0L7"/>